<evidence type="ECO:0000313" key="2">
    <source>
        <dbReference type="EMBL" id="ABG59894.1"/>
    </source>
</evidence>
<keyword evidence="3" id="KW-1185">Reference proteome</keyword>
<gene>
    <name evidence="2" type="ordered locus">CHU_2642</name>
</gene>
<keyword evidence="1" id="KW-0732">Signal</keyword>
<dbReference type="AlphaFoldDB" id="A0A6N4STX7"/>
<dbReference type="KEGG" id="chu:CHU_2642"/>
<proteinExistence type="predicted"/>
<name>A0A6N4STX7_CYTH3</name>
<dbReference type="EMBL" id="CP000383">
    <property type="protein sequence ID" value="ABG59894.1"/>
    <property type="molecule type" value="Genomic_DNA"/>
</dbReference>
<dbReference type="RefSeq" id="WP_011586004.1">
    <property type="nucleotide sequence ID" value="NC_008255.1"/>
</dbReference>
<dbReference type="Proteomes" id="UP000001822">
    <property type="component" value="Chromosome"/>
</dbReference>
<reference evidence="2 3" key="1">
    <citation type="journal article" date="2007" name="Appl. Environ. Microbiol.">
        <title>Genome sequence of the cellulolytic gliding bacterium Cytophaga hutchinsonii.</title>
        <authorList>
            <person name="Xie G."/>
            <person name="Bruce D.C."/>
            <person name="Challacombe J.F."/>
            <person name="Chertkov O."/>
            <person name="Detter J.C."/>
            <person name="Gilna P."/>
            <person name="Han C.S."/>
            <person name="Lucas S."/>
            <person name="Misra M."/>
            <person name="Myers G.L."/>
            <person name="Richardson P."/>
            <person name="Tapia R."/>
            <person name="Thayer N."/>
            <person name="Thompson L.S."/>
            <person name="Brettin T.S."/>
            <person name="Henrissat B."/>
            <person name="Wilson D.B."/>
            <person name="McBride M.J."/>
        </authorList>
    </citation>
    <scope>NUCLEOTIDE SEQUENCE [LARGE SCALE GENOMIC DNA]</scope>
    <source>
        <strain evidence="3">ATCC 33406 / DSM 1761 / CIP 103989 / NBRC 15051 / NCIMB 9469 / D465</strain>
    </source>
</reference>
<feature type="signal peptide" evidence="1">
    <location>
        <begin position="1"/>
        <end position="20"/>
    </location>
</feature>
<dbReference type="PROSITE" id="PS51257">
    <property type="entry name" value="PROKAR_LIPOPROTEIN"/>
    <property type="match status" value="1"/>
</dbReference>
<sequence length="243" mass="26359">MKKILIITSIFMSASFISCAQVGKIKIPSSIKKATESAGLSETDIANALKEALTKGAKMAADSLNKTDGYYKNPLLKIPFPPELAKMESSLRSIGLGGEIDKFILSMNRSAENAAIESAPIFTNAITKMSFADAKSILQGSDTAATSYLRKSTYDSLYRVFTPHIKKALDNNLVASQWANLTTRYNKLPTTKTKVNTDIVGFTTGRALKGLFVKVAEEEGKIRNDASARTSDLLKKVFGSQSK</sequence>
<protein>
    <recommendedName>
        <fullName evidence="4">DUF4197 domain-containing protein</fullName>
    </recommendedName>
</protein>
<dbReference type="Pfam" id="PF13852">
    <property type="entry name" value="DUF4197"/>
    <property type="match status" value="1"/>
</dbReference>
<dbReference type="InterPro" id="IPR025245">
    <property type="entry name" value="DUF4197"/>
</dbReference>
<evidence type="ECO:0008006" key="4">
    <source>
        <dbReference type="Google" id="ProtNLM"/>
    </source>
</evidence>
<evidence type="ECO:0000256" key="1">
    <source>
        <dbReference type="SAM" id="SignalP"/>
    </source>
</evidence>
<accession>A0A6N4STX7</accession>
<evidence type="ECO:0000313" key="3">
    <source>
        <dbReference type="Proteomes" id="UP000001822"/>
    </source>
</evidence>
<organism evidence="2 3">
    <name type="scientific">Cytophaga hutchinsonii (strain ATCC 33406 / DSM 1761 / CIP 103989 / NBRC 15051 / NCIMB 9469 / D465)</name>
    <dbReference type="NCBI Taxonomy" id="269798"/>
    <lineage>
        <taxon>Bacteria</taxon>
        <taxon>Pseudomonadati</taxon>
        <taxon>Bacteroidota</taxon>
        <taxon>Cytophagia</taxon>
        <taxon>Cytophagales</taxon>
        <taxon>Cytophagaceae</taxon>
        <taxon>Cytophaga</taxon>
    </lineage>
</organism>
<dbReference type="OrthoDB" id="5292580at2"/>
<feature type="chain" id="PRO_5027043516" description="DUF4197 domain-containing protein" evidence="1">
    <location>
        <begin position="21"/>
        <end position="243"/>
    </location>
</feature>